<dbReference type="InParanoid" id="A0A7C8IS50"/>
<evidence type="ECO:0000313" key="2">
    <source>
        <dbReference type="Proteomes" id="UP000481858"/>
    </source>
</evidence>
<comment type="caution">
    <text evidence="1">The sequence shown here is derived from an EMBL/GenBank/DDBJ whole genome shotgun (WGS) entry which is preliminary data.</text>
</comment>
<reference evidence="1 2" key="1">
    <citation type="submission" date="2019-12" db="EMBL/GenBank/DDBJ databases">
        <title>Draft genome sequence of the ascomycete Xylaria multiplex DSM 110363.</title>
        <authorList>
            <person name="Buettner E."/>
            <person name="Kellner H."/>
        </authorList>
    </citation>
    <scope>NUCLEOTIDE SEQUENCE [LARGE SCALE GENOMIC DNA]</scope>
    <source>
        <strain evidence="1 2">DSM 110363</strain>
    </source>
</reference>
<accession>A0A7C8IS50</accession>
<dbReference type="Proteomes" id="UP000481858">
    <property type="component" value="Unassembled WGS sequence"/>
</dbReference>
<keyword evidence="2" id="KW-1185">Reference proteome</keyword>
<evidence type="ECO:0000313" key="1">
    <source>
        <dbReference type="EMBL" id="KAF2966744.1"/>
    </source>
</evidence>
<dbReference type="AlphaFoldDB" id="A0A7C8IS50"/>
<name>A0A7C8IS50_9PEZI</name>
<proteinExistence type="predicted"/>
<gene>
    <name evidence="1" type="ORF">GQX73_g6831</name>
</gene>
<dbReference type="EMBL" id="WUBL01000082">
    <property type="protein sequence ID" value="KAF2966744.1"/>
    <property type="molecule type" value="Genomic_DNA"/>
</dbReference>
<sequence length="153" mass="17671">MPEATPWQVICWEGREGEEPEGQVSGLPATERPYSFKILVPHDQISEYTKTKTKHGKTEMRLKDKRSHIRCTICKWYENFPGSTGIGRWAPYGQTWAAWDRLPATNGYYTFYSTDVSQPVCPGVEHYFDMEFFAGKKTTTSPQAWFQTVTFQV</sequence>
<organism evidence="1 2">
    <name type="scientific">Xylaria multiplex</name>
    <dbReference type="NCBI Taxonomy" id="323545"/>
    <lineage>
        <taxon>Eukaryota</taxon>
        <taxon>Fungi</taxon>
        <taxon>Dikarya</taxon>
        <taxon>Ascomycota</taxon>
        <taxon>Pezizomycotina</taxon>
        <taxon>Sordariomycetes</taxon>
        <taxon>Xylariomycetidae</taxon>
        <taxon>Xylariales</taxon>
        <taxon>Xylariaceae</taxon>
        <taxon>Xylaria</taxon>
    </lineage>
</organism>
<dbReference type="OrthoDB" id="4753184at2759"/>
<protein>
    <submittedName>
        <fullName evidence="1">Uncharacterized protein</fullName>
    </submittedName>
</protein>